<reference evidence="1 2" key="1">
    <citation type="submission" date="2018-10" db="EMBL/GenBank/DDBJ databases">
        <title>Rhizobium etli, R. leguminosarum and a new Rhizobium genospecies from Phaseolus dumosus.</title>
        <authorList>
            <person name="Ramirez-Puebla S.T."/>
            <person name="Rogel-Hernandez M.A."/>
            <person name="Guerrero G."/>
            <person name="Ormeno-Orrillo E."/>
            <person name="Martinez-Romero J.C."/>
            <person name="Negrete-Yankelevich S."/>
            <person name="Martinez-Romero E."/>
        </authorList>
    </citation>
    <scope>NUCLEOTIDE SEQUENCE [LARGE SCALE GENOMIC DNA]</scope>
    <source>
        <strain evidence="1 2">CCGE525</strain>
        <plasmid evidence="2">prccge525b</plasmid>
    </source>
</reference>
<dbReference type="KEGG" id="rjg:CCGE525_35435"/>
<dbReference type="AlphaFoldDB" id="A0A387G409"/>
<gene>
    <name evidence="1" type="ORF">CCGE525_35435</name>
</gene>
<name>A0A387G409_9HYPH</name>
<protein>
    <submittedName>
        <fullName evidence="1">Uncharacterized protein</fullName>
    </submittedName>
</protein>
<evidence type="ECO:0000313" key="1">
    <source>
        <dbReference type="EMBL" id="AYG64095.1"/>
    </source>
</evidence>
<geneLocation type="plasmid" evidence="2">
    <name>prccge525b</name>
</geneLocation>
<sequence>MSGRRLITPLKKSVGHKAQMLKICEPTDGYVVCSGVGGGNARIADIRPRHGNVTATAIG</sequence>
<dbReference type="Proteomes" id="UP000282195">
    <property type="component" value="Plasmid pRCCGE525b"/>
</dbReference>
<keyword evidence="2" id="KW-1185">Reference proteome</keyword>
<keyword evidence="1" id="KW-0614">Plasmid</keyword>
<accession>A0A387G409</accession>
<organism evidence="1 2">
    <name type="scientific">Rhizobium jaguaris</name>
    <dbReference type="NCBI Taxonomy" id="1312183"/>
    <lineage>
        <taxon>Bacteria</taxon>
        <taxon>Pseudomonadati</taxon>
        <taxon>Pseudomonadota</taxon>
        <taxon>Alphaproteobacteria</taxon>
        <taxon>Hyphomicrobiales</taxon>
        <taxon>Rhizobiaceae</taxon>
        <taxon>Rhizobium/Agrobacterium group</taxon>
        <taxon>Rhizobium</taxon>
    </lineage>
</organism>
<dbReference type="EMBL" id="CP032696">
    <property type="protein sequence ID" value="AYG64095.1"/>
    <property type="molecule type" value="Genomic_DNA"/>
</dbReference>
<proteinExistence type="predicted"/>
<evidence type="ECO:0000313" key="2">
    <source>
        <dbReference type="Proteomes" id="UP000282195"/>
    </source>
</evidence>